<feature type="compositionally biased region" description="Acidic residues" evidence="1">
    <location>
        <begin position="71"/>
        <end position="82"/>
    </location>
</feature>
<feature type="compositionally biased region" description="Polar residues" evidence="1">
    <location>
        <begin position="85"/>
        <end position="110"/>
    </location>
</feature>
<feature type="region of interest" description="Disordered" evidence="1">
    <location>
        <begin position="61"/>
        <end position="220"/>
    </location>
</feature>
<feature type="domain" description="BHLH" evidence="2">
    <location>
        <begin position="207"/>
        <end position="260"/>
    </location>
</feature>
<evidence type="ECO:0000313" key="3">
    <source>
        <dbReference type="EMBL" id="TFY68573.1"/>
    </source>
</evidence>
<protein>
    <recommendedName>
        <fullName evidence="2">BHLH domain-containing protein</fullName>
    </recommendedName>
</protein>
<dbReference type="AlphaFoldDB" id="A0A4Y9Z3Y0"/>
<keyword evidence="4" id="KW-1185">Reference proteome</keyword>
<organism evidence="3 4">
    <name type="scientific">Dentipellis fragilis</name>
    <dbReference type="NCBI Taxonomy" id="205917"/>
    <lineage>
        <taxon>Eukaryota</taxon>
        <taxon>Fungi</taxon>
        <taxon>Dikarya</taxon>
        <taxon>Basidiomycota</taxon>
        <taxon>Agaricomycotina</taxon>
        <taxon>Agaricomycetes</taxon>
        <taxon>Russulales</taxon>
        <taxon>Hericiaceae</taxon>
        <taxon>Dentipellis</taxon>
    </lineage>
</organism>
<reference evidence="3 4" key="1">
    <citation type="submission" date="2019-02" db="EMBL/GenBank/DDBJ databases">
        <title>Genome sequencing of the rare red list fungi Dentipellis fragilis.</title>
        <authorList>
            <person name="Buettner E."/>
            <person name="Kellner H."/>
        </authorList>
    </citation>
    <scope>NUCLEOTIDE SEQUENCE [LARGE SCALE GENOMIC DNA]</scope>
    <source>
        <strain evidence="3 4">DSM 105465</strain>
    </source>
</reference>
<feature type="compositionally biased region" description="Basic and acidic residues" evidence="1">
    <location>
        <begin position="203"/>
        <end position="217"/>
    </location>
</feature>
<dbReference type="Proteomes" id="UP000298327">
    <property type="component" value="Unassembled WGS sequence"/>
</dbReference>
<name>A0A4Y9Z3Y0_9AGAM</name>
<dbReference type="EMBL" id="SEOQ01000158">
    <property type="protein sequence ID" value="TFY68573.1"/>
    <property type="molecule type" value="Genomic_DNA"/>
</dbReference>
<dbReference type="SUPFAM" id="SSF47459">
    <property type="entry name" value="HLH, helix-loop-helix DNA-binding domain"/>
    <property type="match status" value="1"/>
</dbReference>
<dbReference type="GO" id="GO:0046983">
    <property type="term" value="F:protein dimerization activity"/>
    <property type="evidence" value="ECO:0007669"/>
    <property type="project" value="InterPro"/>
</dbReference>
<evidence type="ECO:0000259" key="2">
    <source>
        <dbReference type="PROSITE" id="PS50888"/>
    </source>
</evidence>
<dbReference type="InterPro" id="IPR036638">
    <property type="entry name" value="HLH_DNA-bd_sf"/>
</dbReference>
<dbReference type="InterPro" id="IPR011598">
    <property type="entry name" value="bHLH_dom"/>
</dbReference>
<evidence type="ECO:0000256" key="1">
    <source>
        <dbReference type="SAM" id="MobiDB-lite"/>
    </source>
</evidence>
<accession>A0A4Y9Z3Y0</accession>
<proteinExistence type="predicted"/>
<dbReference type="PROSITE" id="PS50888">
    <property type="entry name" value="BHLH"/>
    <property type="match status" value="1"/>
</dbReference>
<dbReference type="OrthoDB" id="10509070at2759"/>
<comment type="caution">
    <text evidence="3">The sequence shown here is derived from an EMBL/GenBank/DDBJ whole genome shotgun (WGS) entry which is preliminary data.</text>
</comment>
<evidence type="ECO:0000313" key="4">
    <source>
        <dbReference type="Proteomes" id="UP000298327"/>
    </source>
</evidence>
<gene>
    <name evidence="3" type="ORF">EVG20_g3502</name>
</gene>
<feature type="compositionally biased region" description="Basic residues" evidence="1">
    <location>
        <begin position="189"/>
        <end position="201"/>
    </location>
</feature>
<sequence>MIVLDISVTTSHKGVYPKELDVRVPSATYIRYARARTQPSALYEILCMAYDRIPTPTFPLRPTSQYWDHPSDDEADDHEDNDSSPTTRPATPAYQSAPTIRSGRASSSVRYQPYPLPHRSVRRYPILSPSGSNSVNGGGSGSLSGAEASEDELHSEHGDAGASRQSSAPVEAAAASDQPPDKPAASPARVKRSSPSKKLNRKPTPEEIRKSKADAARTHRSRLNVAVESIRTVLPQKHLNVAKSRMIPTIEQARIYILELQQEVRQLKASRAEPS</sequence>